<dbReference type="GO" id="GO:0008381">
    <property type="term" value="F:mechanosensitive monoatomic ion channel activity"/>
    <property type="evidence" value="ECO:0007669"/>
    <property type="project" value="TreeGrafter"/>
</dbReference>
<dbReference type="PANTHER" id="PTHR23302:SF35">
    <property type="entry name" value="TRANSMEMBRANE CHANNEL-LIKE PROTEIN 3"/>
    <property type="match status" value="1"/>
</dbReference>
<dbReference type="KEGG" id="tsr:106547267"/>
<evidence type="ECO:0000259" key="8">
    <source>
        <dbReference type="Pfam" id="PF07810"/>
    </source>
</evidence>
<feature type="compositionally biased region" description="Basic residues" evidence="7">
    <location>
        <begin position="606"/>
        <end position="615"/>
    </location>
</feature>
<feature type="compositionally biased region" description="Low complexity" evidence="7">
    <location>
        <begin position="696"/>
        <end position="713"/>
    </location>
</feature>
<feature type="compositionally biased region" description="Basic residues" evidence="7">
    <location>
        <begin position="14"/>
        <end position="26"/>
    </location>
</feature>
<dbReference type="AlphaFoldDB" id="A0A6I9XZL8"/>
<dbReference type="Proteomes" id="UP000504617">
    <property type="component" value="Unplaced"/>
</dbReference>
<dbReference type="Pfam" id="PF07810">
    <property type="entry name" value="TMC"/>
    <property type="match status" value="1"/>
</dbReference>
<feature type="region of interest" description="Disordered" evidence="7">
    <location>
        <begin position="1"/>
        <end position="51"/>
    </location>
</feature>
<evidence type="ECO:0000256" key="7">
    <source>
        <dbReference type="SAM" id="MobiDB-lite"/>
    </source>
</evidence>
<comment type="similarity">
    <text evidence="2 6">Belongs to the TMC family.</text>
</comment>
<comment type="subcellular location">
    <subcellularLocation>
        <location evidence="1 6">Membrane</location>
        <topology evidence="1 6">Multi-pass membrane protein</topology>
    </subcellularLocation>
</comment>
<keyword evidence="9" id="KW-1185">Reference proteome</keyword>
<reference evidence="10" key="1">
    <citation type="submission" date="2025-08" db="UniProtKB">
        <authorList>
            <consortium name="RefSeq"/>
        </authorList>
    </citation>
    <scope>IDENTIFICATION</scope>
    <source>
        <tissue evidence="10">Skeletal muscle</tissue>
    </source>
</reference>
<proteinExistence type="inferred from homology"/>
<organism evidence="9 10">
    <name type="scientific">Thamnophis sirtalis</name>
    <dbReference type="NCBI Taxonomy" id="35019"/>
    <lineage>
        <taxon>Eukaryota</taxon>
        <taxon>Metazoa</taxon>
        <taxon>Chordata</taxon>
        <taxon>Craniata</taxon>
        <taxon>Vertebrata</taxon>
        <taxon>Euteleostomi</taxon>
        <taxon>Lepidosauria</taxon>
        <taxon>Squamata</taxon>
        <taxon>Bifurcata</taxon>
        <taxon>Unidentata</taxon>
        <taxon>Episquamata</taxon>
        <taxon>Toxicofera</taxon>
        <taxon>Serpentes</taxon>
        <taxon>Colubroidea</taxon>
        <taxon>Colubridae</taxon>
        <taxon>Natricinae</taxon>
        <taxon>Thamnophis</taxon>
    </lineage>
</organism>
<accession>A0A6I9XZL8</accession>
<feature type="region of interest" description="Disordered" evidence="7">
    <location>
        <begin position="595"/>
        <end position="617"/>
    </location>
</feature>
<evidence type="ECO:0000313" key="10">
    <source>
        <dbReference type="RefSeq" id="XP_013919852.1"/>
    </source>
</evidence>
<dbReference type="InterPro" id="IPR038900">
    <property type="entry name" value="TMC"/>
</dbReference>
<feature type="domain" description="TMC" evidence="8">
    <location>
        <begin position="257"/>
        <end position="335"/>
    </location>
</feature>
<evidence type="ECO:0000256" key="5">
    <source>
        <dbReference type="ARBA" id="ARBA00023136"/>
    </source>
</evidence>
<protein>
    <recommendedName>
        <fullName evidence="6">Transmembrane channel-like protein</fullName>
    </recommendedName>
</protein>
<dbReference type="GO" id="GO:0005886">
    <property type="term" value="C:plasma membrane"/>
    <property type="evidence" value="ECO:0007669"/>
    <property type="project" value="InterPro"/>
</dbReference>
<feature type="compositionally biased region" description="Polar residues" evidence="7">
    <location>
        <begin position="388"/>
        <end position="424"/>
    </location>
</feature>
<evidence type="ECO:0000256" key="3">
    <source>
        <dbReference type="ARBA" id="ARBA00022692"/>
    </source>
</evidence>
<feature type="region of interest" description="Disordered" evidence="7">
    <location>
        <begin position="375"/>
        <end position="445"/>
    </location>
</feature>
<evidence type="ECO:0000256" key="4">
    <source>
        <dbReference type="ARBA" id="ARBA00022989"/>
    </source>
</evidence>
<name>A0A6I9XZL8_9SAUR</name>
<feature type="region of interest" description="Disordered" evidence="7">
    <location>
        <begin position="678"/>
        <end position="743"/>
    </location>
</feature>
<dbReference type="PANTHER" id="PTHR23302">
    <property type="entry name" value="TRANSMEMBRANE CHANNEL-RELATED"/>
    <property type="match status" value="1"/>
</dbReference>
<keyword evidence="4" id="KW-1133">Transmembrane helix</keyword>
<evidence type="ECO:0000256" key="6">
    <source>
        <dbReference type="RuleBase" id="RU310713"/>
    </source>
</evidence>
<evidence type="ECO:0000256" key="1">
    <source>
        <dbReference type="ARBA" id="ARBA00004141"/>
    </source>
</evidence>
<dbReference type="InterPro" id="IPR012496">
    <property type="entry name" value="TMC_dom"/>
</dbReference>
<keyword evidence="3" id="KW-0812">Transmembrane</keyword>
<sequence length="759" mass="86120">MSFGGGSSAAKNARTCKRSKTVKRHASIYTYPEPPHSNSDEDNGDEKVDSNDPEQIFQNIQFQKEIMANICCRPWPMRQKLRALRQAKEIVLKYEGRLTRTRGYQAAGAELSTFNEYIRERFIGGNSPIVMAKNSRLSLASASDENYTFCWRLFCAWDYLIGNPEAAESKSAAIVNSIRETQVHKNRSNAMDTTTFLAAKILPEHNFSTPTPNMQTIKNGTFLLSENHTHSYLVAHLVGLNNTAPYDSSGESHQTQCWETYVGQEMLKLSIIDMLFTVASILLIDFFRGLFVRYLSDCWCWDLESKFPEYGEFKIAENVLHLVYNQGMICMLIYYLQSIARSLKFTNNQLRMQIQTERTEDKKKVVKMAAARIQNVEGNGKRPEQETDVISQESSARSSTPRKNGSVINFESPKASQIQTISQSVPPPEILKAVGPSPAKDNPVVPTPVAPIPITPTPPVPEMVKPRTEPSINRYPNTIHGSASELCKAKIYTPVKVRKPVEDVHSDPLFRKCPPQMKPEPHGAPGGPPFVGRRAHTAKYYILNEHQPRKKILRATTRLPRNVRMDEAGDFVELYPRHIRRYVVRTPRRAYSPHYTEEEEEEYRRGVAKQTHRPRSLSDLRAPSRFYIGEWTDNQVLPSRSLAKMHYKSWEDGFGLTYGRGPHPHRKIHLKNIEFDQHYPEHPGKSKAKPKPAPSPTESDSISPESSSDQPTSGNDQYIQVIPSKEKYLKRGAKGTPQKTKTSMELNLAEMNDLICSNV</sequence>
<dbReference type="GeneID" id="106547267"/>
<gene>
    <name evidence="10" type="primary">TMC3</name>
</gene>
<evidence type="ECO:0000256" key="2">
    <source>
        <dbReference type="ARBA" id="ARBA00006510"/>
    </source>
</evidence>
<dbReference type="OrthoDB" id="5831905at2759"/>
<keyword evidence="5" id="KW-0472">Membrane</keyword>
<dbReference type="CTD" id="342125"/>
<dbReference type="RefSeq" id="XP_013919852.1">
    <property type="nucleotide sequence ID" value="XM_014064377.1"/>
</dbReference>
<evidence type="ECO:0000313" key="9">
    <source>
        <dbReference type="Proteomes" id="UP000504617"/>
    </source>
</evidence>